<evidence type="ECO:0000313" key="19">
    <source>
        <dbReference type="Proteomes" id="UP000799438"/>
    </source>
</evidence>
<dbReference type="GO" id="GO:0005576">
    <property type="term" value="C:extracellular region"/>
    <property type="evidence" value="ECO:0007669"/>
    <property type="project" value="UniProtKB-SubCell"/>
</dbReference>
<dbReference type="PROSITE" id="PS52012">
    <property type="entry name" value="CFEM"/>
    <property type="match status" value="1"/>
</dbReference>
<keyword evidence="14" id="KW-0479">Metal-binding</keyword>
<feature type="transmembrane region" description="Helical" evidence="15">
    <location>
        <begin position="143"/>
        <end position="163"/>
    </location>
</feature>
<reference evidence="18" key="1">
    <citation type="journal article" date="2020" name="Stud. Mycol.">
        <title>101 Dothideomycetes genomes: a test case for predicting lifestyles and emergence of pathogens.</title>
        <authorList>
            <person name="Haridas S."/>
            <person name="Albert R."/>
            <person name="Binder M."/>
            <person name="Bloem J."/>
            <person name="Labutti K."/>
            <person name="Salamov A."/>
            <person name="Andreopoulos B."/>
            <person name="Baker S."/>
            <person name="Barry K."/>
            <person name="Bills G."/>
            <person name="Bluhm B."/>
            <person name="Cannon C."/>
            <person name="Castanera R."/>
            <person name="Culley D."/>
            <person name="Daum C."/>
            <person name="Ezra D."/>
            <person name="Gonzalez J."/>
            <person name="Henrissat B."/>
            <person name="Kuo A."/>
            <person name="Liang C."/>
            <person name="Lipzen A."/>
            <person name="Lutzoni F."/>
            <person name="Magnuson J."/>
            <person name="Mondo S."/>
            <person name="Nolan M."/>
            <person name="Ohm R."/>
            <person name="Pangilinan J."/>
            <person name="Park H.-J."/>
            <person name="Ramirez L."/>
            <person name="Alfaro M."/>
            <person name="Sun H."/>
            <person name="Tritt A."/>
            <person name="Yoshinaga Y."/>
            <person name="Zwiers L.-H."/>
            <person name="Turgeon B."/>
            <person name="Goodwin S."/>
            <person name="Spatafora J."/>
            <person name="Crous P."/>
            <person name="Grigoriev I."/>
        </authorList>
    </citation>
    <scope>NUCLEOTIDE SEQUENCE</scope>
    <source>
        <strain evidence="18">CBS 121167</strain>
    </source>
</reference>
<feature type="chain" id="PRO_5025585379" description="CFEM domain-containing protein" evidence="16">
    <location>
        <begin position="20"/>
        <end position="440"/>
    </location>
</feature>
<keyword evidence="14" id="KW-0408">Iron</keyword>
<evidence type="ECO:0000259" key="17">
    <source>
        <dbReference type="PROSITE" id="PS52012"/>
    </source>
</evidence>
<feature type="transmembrane region" description="Helical" evidence="15">
    <location>
        <begin position="219"/>
        <end position="241"/>
    </location>
</feature>
<dbReference type="InterPro" id="IPR008427">
    <property type="entry name" value="Extracellular_membr_CFEM_dom"/>
</dbReference>
<comment type="similarity">
    <text evidence="13">Belongs to the SAT4 family.</text>
</comment>
<keyword evidence="11 14" id="KW-1015">Disulfide bond</keyword>
<comment type="caution">
    <text evidence="14">Lacks conserved residue(s) required for the propagation of feature annotation.</text>
</comment>
<keyword evidence="8 16" id="KW-0732">Signal</keyword>
<evidence type="ECO:0000256" key="11">
    <source>
        <dbReference type="ARBA" id="ARBA00023157"/>
    </source>
</evidence>
<dbReference type="AlphaFoldDB" id="A0A6A6B0A0"/>
<feature type="transmembrane region" description="Helical" evidence="15">
    <location>
        <begin position="301"/>
        <end position="320"/>
    </location>
</feature>
<evidence type="ECO:0000256" key="6">
    <source>
        <dbReference type="ARBA" id="ARBA00022622"/>
    </source>
</evidence>
<dbReference type="GeneID" id="54300079"/>
<evidence type="ECO:0000256" key="16">
    <source>
        <dbReference type="SAM" id="SignalP"/>
    </source>
</evidence>
<feature type="transmembrane region" description="Helical" evidence="15">
    <location>
        <begin position="108"/>
        <end position="131"/>
    </location>
</feature>
<feature type="disulfide bond" evidence="14">
    <location>
        <begin position="55"/>
        <end position="62"/>
    </location>
</feature>
<evidence type="ECO:0000256" key="12">
    <source>
        <dbReference type="ARBA" id="ARBA00023288"/>
    </source>
</evidence>
<evidence type="ECO:0000256" key="3">
    <source>
        <dbReference type="ARBA" id="ARBA00004613"/>
    </source>
</evidence>
<feature type="binding site" description="axial binding residue" evidence="14">
    <location>
        <position position="59"/>
    </location>
    <ligand>
        <name>heme</name>
        <dbReference type="ChEBI" id="CHEBI:30413"/>
    </ligand>
    <ligandPart>
        <name>Fe</name>
        <dbReference type="ChEBI" id="CHEBI:18248"/>
    </ligandPart>
</feature>
<evidence type="ECO:0000256" key="9">
    <source>
        <dbReference type="ARBA" id="ARBA00022989"/>
    </source>
</evidence>
<keyword evidence="19" id="KW-1185">Reference proteome</keyword>
<feature type="domain" description="CFEM" evidence="17">
    <location>
        <begin position="9"/>
        <end position="124"/>
    </location>
</feature>
<dbReference type="PANTHER" id="PTHR33048">
    <property type="entry name" value="PTH11-LIKE INTEGRAL MEMBRANE PROTEIN (AFU_ORTHOLOGUE AFUA_5G11245)"/>
    <property type="match status" value="1"/>
</dbReference>
<dbReference type="PANTHER" id="PTHR33048:SF160">
    <property type="entry name" value="SAT4 FAMILY MEMBRANE PROTEIN"/>
    <property type="match status" value="1"/>
</dbReference>
<name>A0A6A6B0A0_9PEZI</name>
<evidence type="ECO:0000256" key="13">
    <source>
        <dbReference type="ARBA" id="ARBA00038359"/>
    </source>
</evidence>
<comment type="subcellular location">
    <subcellularLocation>
        <location evidence="2">Membrane</location>
        <topology evidence="2">Lipid-anchor</topology>
        <topology evidence="2">GPI-anchor</topology>
    </subcellularLocation>
    <subcellularLocation>
        <location evidence="1">Membrane</location>
        <topology evidence="1">Multi-pass membrane protein</topology>
    </subcellularLocation>
    <subcellularLocation>
        <location evidence="3">Secreted</location>
    </subcellularLocation>
</comment>
<dbReference type="Pfam" id="PF05730">
    <property type="entry name" value="CFEM"/>
    <property type="match status" value="1"/>
</dbReference>
<dbReference type="InterPro" id="IPR049326">
    <property type="entry name" value="Rhodopsin_dom_fungi"/>
</dbReference>
<evidence type="ECO:0000256" key="1">
    <source>
        <dbReference type="ARBA" id="ARBA00004141"/>
    </source>
</evidence>
<dbReference type="Proteomes" id="UP000799438">
    <property type="component" value="Unassembled WGS sequence"/>
</dbReference>
<dbReference type="SMART" id="SM00747">
    <property type="entry name" value="CFEM"/>
    <property type="match status" value="1"/>
</dbReference>
<dbReference type="RefSeq" id="XP_033392591.1">
    <property type="nucleotide sequence ID" value="XM_033542582.1"/>
</dbReference>
<keyword evidence="14" id="KW-0349">Heme</keyword>
<evidence type="ECO:0000256" key="5">
    <source>
        <dbReference type="ARBA" id="ARBA00022525"/>
    </source>
</evidence>
<keyword evidence="5" id="KW-0964">Secreted</keyword>
<keyword evidence="9 15" id="KW-1133">Transmembrane helix</keyword>
<feature type="transmembrane region" description="Helical" evidence="15">
    <location>
        <begin position="266"/>
        <end position="289"/>
    </location>
</feature>
<gene>
    <name evidence="18" type="ORF">K452DRAFT_302380</name>
</gene>
<dbReference type="GO" id="GO:0046872">
    <property type="term" value="F:metal ion binding"/>
    <property type="evidence" value="ECO:0007669"/>
    <property type="project" value="UniProtKB-UniRule"/>
</dbReference>
<dbReference type="EMBL" id="ML995510">
    <property type="protein sequence ID" value="KAF2136873.1"/>
    <property type="molecule type" value="Genomic_DNA"/>
</dbReference>
<evidence type="ECO:0000256" key="10">
    <source>
        <dbReference type="ARBA" id="ARBA00023136"/>
    </source>
</evidence>
<feature type="transmembrane region" description="Helical" evidence="15">
    <location>
        <begin position="340"/>
        <end position="364"/>
    </location>
</feature>
<evidence type="ECO:0000313" key="18">
    <source>
        <dbReference type="EMBL" id="KAF2136873.1"/>
    </source>
</evidence>
<dbReference type="InterPro" id="IPR052337">
    <property type="entry name" value="SAT4-like"/>
</dbReference>
<keyword evidence="6" id="KW-0336">GPI-anchor</keyword>
<keyword evidence="12" id="KW-0449">Lipoprotein</keyword>
<evidence type="ECO:0000256" key="15">
    <source>
        <dbReference type="SAM" id="Phobius"/>
    </source>
</evidence>
<organism evidence="18 19">
    <name type="scientific">Aplosporella prunicola CBS 121167</name>
    <dbReference type="NCBI Taxonomy" id="1176127"/>
    <lineage>
        <taxon>Eukaryota</taxon>
        <taxon>Fungi</taxon>
        <taxon>Dikarya</taxon>
        <taxon>Ascomycota</taxon>
        <taxon>Pezizomycotina</taxon>
        <taxon>Dothideomycetes</taxon>
        <taxon>Dothideomycetes incertae sedis</taxon>
        <taxon>Botryosphaeriales</taxon>
        <taxon>Aplosporellaceae</taxon>
        <taxon>Aplosporella</taxon>
    </lineage>
</organism>
<keyword evidence="7 15" id="KW-0812">Transmembrane</keyword>
<accession>A0A6A6B0A0</accession>
<comment type="similarity">
    <text evidence="4">Belongs to the RBT5 family.</text>
</comment>
<proteinExistence type="inferred from homology"/>
<evidence type="ECO:0000256" key="2">
    <source>
        <dbReference type="ARBA" id="ARBA00004589"/>
    </source>
</evidence>
<evidence type="ECO:0000256" key="7">
    <source>
        <dbReference type="ARBA" id="ARBA00022692"/>
    </source>
</evidence>
<feature type="disulfide bond" evidence="14">
    <location>
        <begin position="64"/>
        <end position="97"/>
    </location>
</feature>
<protein>
    <recommendedName>
        <fullName evidence="17">CFEM domain-containing protein</fullName>
    </recommendedName>
</protein>
<dbReference type="GO" id="GO:0098552">
    <property type="term" value="C:side of membrane"/>
    <property type="evidence" value="ECO:0007669"/>
    <property type="project" value="UniProtKB-KW"/>
</dbReference>
<keyword evidence="10 15" id="KW-0472">Membrane</keyword>
<dbReference type="Pfam" id="PF20684">
    <property type="entry name" value="Fung_rhodopsin"/>
    <property type="match status" value="1"/>
</dbReference>
<feature type="transmembrane region" description="Helical" evidence="15">
    <location>
        <begin position="192"/>
        <end position="212"/>
    </location>
</feature>
<evidence type="ECO:0000256" key="8">
    <source>
        <dbReference type="ARBA" id="ARBA00022729"/>
    </source>
</evidence>
<feature type="signal peptide" evidence="16">
    <location>
        <begin position="1"/>
        <end position="19"/>
    </location>
</feature>
<sequence>MRIFWPLVVLASVVGSVGAQTSASASASKLKAVLAALPECGRTCLTQGIVVVGTCAPTDVACICTNKPLNTEVEACVASQCSVKNALTTKNVTQTSCGFEPRDRTKHVSYTGIIGMGIALIAIALRLVARLPMMGGNFGLDDVFLLVTMLPMIPLSVLSVSLAEAGLGKDMWTVSFKNITHILYIYYFDETLYLASLSLIKISILCFYLRIFPDKRFRWMCAVVIFCCFAYGVAFVVAVALQCNPINLSWKRWDNESEGHCVNVNALGWASATFNIVLDIAVITLPLPQLMKLALSVRKKIHVMFMFTVGSFVTVVSMLRLKWMIQFANSQNVTWDYVPIGYWSTIEVHAGIICACLPAIRALLYKLFPRVMGRGSGARSYGYGANTSGNIDTNTSIVQRVSKAETKDFIPLEEIDTPPGTAVVTAPKSGVHVSTRCYHT</sequence>
<dbReference type="OrthoDB" id="2496787at2759"/>
<evidence type="ECO:0000256" key="14">
    <source>
        <dbReference type="PROSITE-ProRule" id="PRU01356"/>
    </source>
</evidence>
<evidence type="ECO:0000256" key="4">
    <source>
        <dbReference type="ARBA" id="ARBA00010031"/>
    </source>
</evidence>
<keyword evidence="6" id="KW-0325">Glycoprotein</keyword>